<dbReference type="PANTHER" id="PTHR23517:SF3">
    <property type="entry name" value="INTEGRAL MEMBRANE TRANSPORT PROTEIN"/>
    <property type="match status" value="1"/>
</dbReference>
<feature type="transmembrane region" description="Helical" evidence="7">
    <location>
        <begin position="221"/>
        <end position="236"/>
    </location>
</feature>
<feature type="transmembrane region" description="Helical" evidence="7">
    <location>
        <begin position="289"/>
        <end position="307"/>
    </location>
</feature>
<keyword evidence="4 7" id="KW-0812">Transmembrane</keyword>
<comment type="caution">
    <text evidence="9">The sequence shown here is derived from an EMBL/GenBank/DDBJ whole genome shotgun (WGS) entry which is preliminary data.</text>
</comment>
<dbReference type="RefSeq" id="WP_135347939.1">
    <property type="nucleotide sequence ID" value="NZ_SRJD01000005.1"/>
</dbReference>
<feature type="domain" description="Major facilitator superfamily (MFS) profile" evidence="8">
    <location>
        <begin position="13"/>
        <end position="401"/>
    </location>
</feature>
<evidence type="ECO:0000259" key="8">
    <source>
        <dbReference type="PROSITE" id="PS50850"/>
    </source>
</evidence>
<evidence type="ECO:0000256" key="7">
    <source>
        <dbReference type="SAM" id="Phobius"/>
    </source>
</evidence>
<feature type="transmembrane region" description="Helical" evidence="7">
    <location>
        <begin position="376"/>
        <end position="396"/>
    </location>
</feature>
<dbReference type="InterPro" id="IPR036259">
    <property type="entry name" value="MFS_trans_sf"/>
</dbReference>
<dbReference type="Proteomes" id="UP000298347">
    <property type="component" value="Unassembled WGS sequence"/>
</dbReference>
<reference evidence="9 10" key="1">
    <citation type="journal article" date="2015" name="Int. J. Syst. Evol. Microbiol.">
        <title>Sporolactobacillus shoreae sp. nov. and Sporolactobacillus spathodeae sp. nov., two spore-forming lactic acid bacteria isolated from tree barks in Thailand.</title>
        <authorList>
            <person name="Thamacharoensuk T."/>
            <person name="Kitahara M."/>
            <person name="Ohkuma M."/>
            <person name="Thongchul N."/>
            <person name="Tanasupawat S."/>
        </authorList>
    </citation>
    <scope>NUCLEOTIDE SEQUENCE [LARGE SCALE GENOMIC DNA]</scope>
    <source>
        <strain evidence="9 10">BK92</strain>
    </source>
</reference>
<sequence length="406" mass="44114">MSFFSVYRGLPKEIYIIFLSRFVDSVGSFVQPLLVLILTQKIGMKSDTAGLFITLLGISYAPGMILGGKLADQIGRKNIILISQSLGALALLACGFMKPSMGLVYVLMASSILYSVCDPAYDALLADITVPENRKSAYSLSYMGWNLGFAVGPIIGGILFKNNLPLVFIVDGLTTILSMLLVVLFIGETKGRLQFADSGEERTLEQDMEGSVFRVLLKRRILIYFALILFCFQFEYSQWGFTLPLQMASLFGGNGAALYGTLASFNGVIVIILTPLLSKLTLSLRPIGVIAAGGLCYALAFGLFGLIHALLFFYLAIFIMTVGEILISINSPTFIANYTPSSHRGRVSALIPIITGAGYTLGPLMMGHYITLFSISSGWLVIGGIGLFSAGLMFLLKRKERLKTEL</sequence>
<organism evidence="9 10">
    <name type="scientific">Sporolactobacillus shoreae</name>
    <dbReference type="NCBI Taxonomy" id="1465501"/>
    <lineage>
        <taxon>Bacteria</taxon>
        <taxon>Bacillati</taxon>
        <taxon>Bacillota</taxon>
        <taxon>Bacilli</taxon>
        <taxon>Bacillales</taxon>
        <taxon>Sporolactobacillaceae</taxon>
        <taxon>Sporolactobacillus</taxon>
    </lineage>
</organism>
<evidence type="ECO:0000256" key="1">
    <source>
        <dbReference type="ARBA" id="ARBA00004651"/>
    </source>
</evidence>
<accession>A0A4Z0GQA3</accession>
<dbReference type="PANTHER" id="PTHR23517">
    <property type="entry name" value="RESISTANCE PROTEIN MDTM, PUTATIVE-RELATED-RELATED"/>
    <property type="match status" value="1"/>
</dbReference>
<protein>
    <submittedName>
        <fullName evidence="9">MFS transporter</fullName>
    </submittedName>
</protein>
<evidence type="ECO:0000313" key="10">
    <source>
        <dbReference type="Proteomes" id="UP000298347"/>
    </source>
</evidence>
<keyword evidence="6 7" id="KW-0472">Membrane</keyword>
<comment type="subcellular location">
    <subcellularLocation>
        <location evidence="1">Cell membrane</location>
        <topology evidence="1">Multi-pass membrane protein</topology>
    </subcellularLocation>
</comment>
<gene>
    <name evidence="9" type="ORF">E4665_06220</name>
</gene>
<evidence type="ECO:0000256" key="6">
    <source>
        <dbReference type="ARBA" id="ARBA00023136"/>
    </source>
</evidence>
<feature type="transmembrane region" description="Helical" evidence="7">
    <location>
        <begin position="256"/>
        <end position="277"/>
    </location>
</feature>
<feature type="transmembrane region" description="Helical" evidence="7">
    <location>
        <begin position="137"/>
        <end position="160"/>
    </location>
</feature>
<feature type="transmembrane region" description="Helical" evidence="7">
    <location>
        <begin position="14"/>
        <end position="37"/>
    </location>
</feature>
<proteinExistence type="predicted"/>
<dbReference type="InterPro" id="IPR005829">
    <property type="entry name" value="Sugar_transporter_CS"/>
</dbReference>
<evidence type="ECO:0000256" key="3">
    <source>
        <dbReference type="ARBA" id="ARBA00022475"/>
    </source>
</evidence>
<feature type="transmembrane region" description="Helical" evidence="7">
    <location>
        <begin position="166"/>
        <end position="186"/>
    </location>
</feature>
<dbReference type="Gene3D" id="1.20.1250.20">
    <property type="entry name" value="MFS general substrate transporter like domains"/>
    <property type="match status" value="1"/>
</dbReference>
<keyword evidence="2" id="KW-0813">Transport</keyword>
<evidence type="ECO:0000313" key="9">
    <source>
        <dbReference type="EMBL" id="TGA98919.1"/>
    </source>
</evidence>
<dbReference type="PROSITE" id="PS50850">
    <property type="entry name" value="MFS"/>
    <property type="match status" value="1"/>
</dbReference>
<dbReference type="AlphaFoldDB" id="A0A4Z0GQA3"/>
<dbReference type="GO" id="GO:0022857">
    <property type="term" value="F:transmembrane transporter activity"/>
    <property type="evidence" value="ECO:0007669"/>
    <property type="project" value="InterPro"/>
</dbReference>
<dbReference type="OrthoDB" id="9793283at2"/>
<dbReference type="InterPro" id="IPR011701">
    <property type="entry name" value="MFS"/>
</dbReference>
<feature type="transmembrane region" description="Helical" evidence="7">
    <location>
        <begin position="49"/>
        <end position="67"/>
    </location>
</feature>
<keyword evidence="5 7" id="KW-1133">Transmembrane helix</keyword>
<feature type="transmembrane region" description="Helical" evidence="7">
    <location>
        <begin position="79"/>
        <end position="98"/>
    </location>
</feature>
<name>A0A4Z0GQA3_9BACL</name>
<dbReference type="InterPro" id="IPR020846">
    <property type="entry name" value="MFS_dom"/>
</dbReference>
<keyword evidence="3" id="KW-1003">Cell membrane</keyword>
<dbReference type="EMBL" id="SRJD01000005">
    <property type="protein sequence ID" value="TGA98919.1"/>
    <property type="molecule type" value="Genomic_DNA"/>
</dbReference>
<feature type="transmembrane region" description="Helical" evidence="7">
    <location>
        <begin position="313"/>
        <end position="335"/>
    </location>
</feature>
<dbReference type="PROSITE" id="PS00216">
    <property type="entry name" value="SUGAR_TRANSPORT_1"/>
    <property type="match status" value="1"/>
</dbReference>
<dbReference type="SUPFAM" id="SSF103473">
    <property type="entry name" value="MFS general substrate transporter"/>
    <property type="match status" value="1"/>
</dbReference>
<evidence type="ECO:0000256" key="2">
    <source>
        <dbReference type="ARBA" id="ARBA00022448"/>
    </source>
</evidence>
<dbReference type="InterPro" id="IPR050171">
    <property type="entry name" value="MFS_Transporters"/>
</dbReference>
<keyword evidence="10" id="KW-1185">Reference proteome</keyword>
<dbReference type="Pfam" id="PF07690">
    <property type="entry name" value="MFS_1"/>
    <property type="match status" value="1"/>
</dbReference>
<evidence type="ECO:0000256" key="5">
    <source>
        <dbReference type="ARBA" id="ARBA00022989"/>
    </source>
</evidence>
<dbReference type="GO" id="GO:0005886">
    <property type="term" value="C:plasma membrane"/>
    <property type="evidence" value="ECO:0007669"/>
    <property type="project" value="UniProtKB-SubCell"/>
</dbReference>
<evidence type="ECO:0000256" key="4">
    <source>
        <dbReference type="ARBA" id="ARBA00022692"/>
    </source>
</evidence>
<feature type="transmembrane region" description="Helical" evidence="7">
    <location>
        <begin position="347"/>
        <end position="370"/>
    </location>
</feature>